<dbReference type="EMBL" id="CP000090">
    <property type="protein sequence ID" value="AAZ60767.1"/>
    <property type="molecule type" value="Genomic_DNA"/>
</dbReference>
<sequence length="100" mass="11198">MSGGEPRGDGFRAGKRWRAWQCSAGMPQRPEVRLRARENDMLRRNMARSIVLPHPDLARQAALPNAMFFPLIASMNPVHELSQNCGPEYGSAQRNPVDVV</sequence>
<dbReference type="KEGG" id="reu:Reut_A1397"/>
<proteinExistence type="predicted"/>
<dbReference type="AlphaFoldDB" id="Q472B6"/>
<gene>
    <name evidence="1" type="ordered locus">Reut_A1397</name>
</gene>
<evidence type="ECO:0000313" key="1">
    <source>
        <dbReference type="EMBL" id="AAZ60767.1"/>
    </source>
</evidence>
<protein>
    <submittedName>
        <fullName evidence="1">Uncharacterized protein</fullName>
    </submittedName>
</protein>
<dbReference type="HOGENOM" id="CLU_2301127_0_0_4"/>
<name>Q472B6_CUPPJ</name>
<accession>Q472B6</accession>
<dbReference type="STRING" id="264198.Reut_A1397"/>
<organism evidence="1">
    <name type="scientific">Cupriavidus pinatubonensis (strain JMP 134 / LMG 1197)</name>
    <name type="common">Cupriavidus necator (strain JMP 134)</name>
    <dbReference type="NCBI Taxonomy" id="264198"/>
    <lineage>
        <taxon>Bacteria</taxon>
        <taxon>Pseudomonadati</taxon>
        <taxon>Pseudomonadota</taxon>
        <taxon>Betaproteobacteria</taxon>
        <taxon>Burkholderiales</taxon>
        <taxon>Burkholderiaceae</taxon>
        <taxon>Cupriavidus</taxon>
    </lineage>
</organism>
<reference evidence="1" key="1">
    <citation type="submission" date="2005-08" db="EMBL/GenBank/DDBJ databases">
        <title>Complete sequence of Chromosome1 of Ralstonia eutropha JMP134.</title>
        <authorList>
            <person name="Copeland A."/>
            <person name="Lucas S."/>
            <person name="Lapidus A."/>
            <person name="Barry K."/>
            <person name="Detter J.C."/>
            <person name="Glavina T."/>
            <person name="Hammon N."/>
            <person name="Israni S."/>
            <person name="Pitluck S."/>
            <person name="Goltsman E."/>
            <person name="Martinez M."/>
            <person name="Schmutz J."/>
            <person name="Larimer F."/>
            <person name="Land M."/>
            <person name="Lykidis A."/>
            <person name="Richardson P."/>
        </authorList>
    </citation>
    <scope>NUCLEOTIDE SEQUENCE</scope>
    <source>
        <strain evidence="1">JMP134</strain>
    </source>
</reference>